<gene>
    <name evidence="1" type="ORF">BO78DRAFT_397570</name>
</gene>
<organism evidence="1 2">
    <name type="scientific">Aspergillus sclerotiicarbonarius (strain CBS 121057 / IBT 28362)</name>
    <dbReference type="NCBI Taxonomy" id="1448318"/>
    <lineage>
        <taxon>Eukaryota</taxon>
        <taxon>Fungi</taxon>
        <taxon>Dikarya</taxon>
        <taxon>Ascomycota</taxon>
        <taxon>Pezizomycotina</taxon>
        <taxon>Eurotiomycetes</taxon>
        <taxon>Eurotiomycetidae</taxon>
        <taxon>Eurotiales</taxon>
        <taxon>Aspergillaceae</taxon>
        <taxon>Aspergillus</taxon>
        <taxon>Aspergillus subgen. Circumdati</taxon>
    </lineage>
</organism>
<sequence length="131" mass="14527">MKLLLHPTIPTISGLLFLHHSTPIYALPQPQKQQQTITTAWQISLYQNPQCTGETTSFSGNGSIPCHDTILNGGALGYIVTMSARSNCSIRVFDDTACRSIIDVVDGDESQRRCRVPDFQEEEIRGVEVFC</sequence>
<dbReference type="AlphaFoldDB" id="A0A319EHY4"/>
<evidence type="ECO:0000313" key="1">
    <source>
        <dbReference type="EMBL" id="PYI06158.1"/>
    </source>
</evidence>
<reference evidence="1 2" key="1">
    <citation type="submission" date="2018-02" db="EMBL/GenBank/DDBJ databases">
        <title>The genomes of Aspergillus section Nigri reveals drivers in fungal speciation.</title>
        <authorList>
            <consortium name="DOE Joint Genome Institute"/>
            <person name="Vesth T.C."/>
            <person name="Nybo J."/>
            <person name="Theobald S."/>
            <person name="Brandl J."/>
            <person name="Frisvad J.C."/>
            <person name="Nielsen K.F."/>
            <person name="Lyhne E.K."/>
            <person name="Kogle M.E."/>
            <person name="Kuo A."/>
            <person name="Riley R."/>
            <person name="Clum A."/>
            <person name="Nolan M."/>
            <person name="Lipzen A."/>
            <person name="Salamov A."/>
            <person name="Henrissat B."/>
            <person name="Wiebenga A."/>
            <person name="De vries R.P."/>
            <person name="Grigoriev I.V."/>
            <person name="Mortensen U.H."/>
            <person name="Andersen M.R."/>
            <person name="Baker S.E."/>
        </authorList>
    </citation>
    <scope>NUCLEOTIDE SEQUENCE [LARGE SCALE GENOMIC DNA]</scope>
    <source>
        <strain evidence="1 2">CBS 121057</strain>
    </source>
</reference>
<name>A0A319EHY4_ASPSB</name>
<dbReference type="OrthoDB" id="4481863at2759"/>
<dbReference type="EMBL" id="KZ826352">
    <property type="protein sequence ID" value="PYI06158.1"/>
    <property type="molecule type" value="Genomic_DNA"/>
</dbReference>
<dbReference type="Proteomes" id="UP000248423">
    <property type="component" value="Unassembled WGS sequence"/>
</dbReference>
<proteinExistence type="predicted"/>
<protein>
    <submittedName>
        <fullName evidence="1">Uncharacterized protein</fullName>
    </submittedName>
</protein>
<accession>A0A319EHY4</accession>
<dbReference type="VEuPathDB" id="FungiDB:BO78DRAFT_397570"/>
<keyword evidence="2" id="KW-1185">Reference proteome</keyword>
<evidence type="ECO:0000313" key="2">
    <source>
        <dbReference type="Proteomes" id="UP000248423"/>
    </source>
</evidence>